<dbReference type="Proteomes" id="UP001194468">
    <property type="component" value="Unassembled WGS sequence"/>
</dbReference>
<accession>A0AAD4BM54</accession>
<keyword evidence="3" id="KW-1185">Reference proteome</keyword>
<evidence type="ECO:0000313" key="2">
    <source>
        <dbReference type="EMBL" id="KAF8434846.1"/>
    </source>
</evidence>
<proteinExistence type="predicted"/>
<feature type="region of interest" description="Disordered" evidence="1">
    <location>
        <begin position="455"/>
        <end position="509"/>
    </location>
</feature>
<gene>
    <name evidence="2" type="ORF">L210DRAFT_3506525</name>
</gene>
<evidence type="ECO:0000313" key="3">
    <source>
        <dbReference type="Proteomes" id="UP001194468"/>
    </source>
</evidence>
<sequence length="509" mass="56467">MVFLINNNVASVEDVADSSLSPAVRVTQRCTPGCSPTPSPSQVVQCSSNLADSPASLPSQAPSATSSTDHFSFHFDEIEEWTDEVEARMQNEIDRMLEDARRVLAEPVPNLSELFPDDLLADSVAHQTVADNLASRFAAADEMIKELEAIAEDEVWEELGIYVPLSPIPEESLADEFVVEEDAHSPPQSFNHAICFEERQWVAVHITTKSSGEPPIPPTPPDVYLRRRRRRWKPPDPSLIRRPWSQTLKSRYPSRARLATFDPGKVIMIDVPRASEHPIVACVLGGDIIKGILAEGRSPKTYWGTAPTGTPLPGLISHAAHIGYFVPLTKIADFLRAGIEVKLSREYNLDNYKLCTLVTEHDAKKAGSERKIFTYAELYLPRLGYAKRPHLTNIHQESVLTYQELEDDFAAKEIHLGDLKANIREANISLLERIRAAFLANEEWQQVEQLAYPDPNAKEVKKKKVYHPPPQGKGKNAKSAPAPVDGADQYETQVSDPPASQPDGEAVPA</sequence>
<protein>
    <submittedName>
        <fullName evidence="2">Uncharacterized protein</fullName>
    </submittedName>
</protein>
<dbReference type="Gene3D" id="3.40.50.620">
    <property type="entry name" value="HUPs"/>
    <property type="match status" value="1"/>
</dbReference>
<dbReference type="Gene3D" id="1.10.240.10">
    <property type="entry name" value="Tyrosyl-Transfer RNA Synthetase"/>
    <property type="match status" value="1"/>
</dbReference>
<organism evidence="2 3">
    <name type="scientific">Boletus edulis BED1</name>
    <dbReference type="NCBI Taxonomy" id="1328754"/>
    <lineage>
        <taxon>Eukaryota</taxon>
        <taxon>Fungi</taxon>
        <taxon>Dikarya</taxon>
        <taxon>Basidiomycota</taxon>
        <taxon>Agaricomycotina</taxon>
        <taxon>Agaricomycetes</taxon>
        <taxon>Agaricomycetidae</taxon>
        <taxon>Boletales</taxon>
        <taxon>Boletineae</taxon>
        <taxon>Boletaceae</taxon>
        <taxon>Boletoideae</taxon>
        <taxon>Boletus</taxon>
    </lineage>
</organism>
<comment type="caution">
    <text evidence="2">The sequence shown here is derived from an EMBL/GenBank/DDBJ whole genome shotgun (WGS) entry which is preliminary data.</text>
</comment>
<reference evidence="2" key="1">
    <citation type="submission" date="2019-10" db="EMBL/GenBank/DDBJ databases">
        <authorList>
            <consortium name="DOE Joint Genome Institute"/>
            <person name="Kuo A."/>
            <person name="Miyauchi S."/>
            <person name="Kiss E."/>
            <person name="Drula E."/>
            <person name="Kohler A."/>
            <person name="Sanchez-Garcia M."/>
            <person name="Andreopoulos B."/>
            <person name="Barry K.W."/>
            <person name="Bonito G."/>
            <person name="Buee M."/>
            <person name="Carver A."/>
            <person name="Chen C."/>
            <person name="Cichocki N."/>
            <person name="Clum A."/>
            <person name="Culley D."/>
            <person name="Crous P.W."/>
            <person name="Fauchery L."/>
            <person name="Girlanda M."/>
            <person name="Hayes R."/>
            <person name="Keri Z."/>
            <person name="LaButti K."/>
            <person name="Lipzen A."/>
            <person name="Lombard V."/>
            <person name="Magnuson J."/>
            <person name="Maillard F."/>
            <person name="Morin E."/>
            <person name="Murat C."/>
            <person name="Nolan M."/>
            <person name="Ohm R."/>
            <person name="Pangilinan J."/>
            <person name="Pereira M."/>
            <person name="Perotto S."/>
            <person name="Peter M."/>
            <person name="Riley R."/>
            <person name="Sitrit Y."/>
            <person name="Stielow B."/>
            <person name="Szollosi G."/>
            <person name="Zifcakova L."/>
            <person name="Stursova M."/>
            <person name="Spatafora J.W."/>
            <person name="Tedersoo L."/>
            <person name="Vaario L.-M."/>
            <person name="Yamada A."/>
            <person name="Yan M."/>
            <person name="Wang P."/>
            <person name="Xu J."/>
            <person name="Bruns T."/>
            <person name="Baldrian P."/>
            <person name="Vilgalys R."/>
            <person name="Henrissat B."/>
            <person name="Grigoriev I.V."/>
            <person name="Hibbett D."/>
            <person name="Nagy L.G."/>
            <person name="Martin F.M."/>
        </authorList>
    </citation>
    <scope>NUCLEOTIDE SEQUENCE</scope>
    <source>
        <strain evidence="2">BED1</strain>
    </source>
</reference>
<dbReference type="EMBL" id="WHUW01000027">
    <property type="protein sequence ID" value="KAF8434846.1"/>
    <property type="molecule type" value="Genomic_DNA"/>
</dbReference>
<reference evidence="2" key="2">
    <citation type="journal article" date="2020" name="Nat. Commun.">
        <title>Large-scale genome sequencing of mycorrhizal fungi provides insights into the early evolution of symbiotic traits.</title>
        <authorList>
            <person name="Miyauchi S."/>
            <person name="Kiss E."/>
            <person name="Kuo A."/>
            <person name="Drula E."/>
            <person name="Kohler A."/>
            <person name="Sanchez-Garcia M."/>
            <person name="Morin E."/>
            <person name="Andreopoulos B."/>
            <person name="Barry K.W."/>
            <person name="Bonito G."/>
            <person name="Buee M."/>
            <person name="Carver A."/>
            <person name="Chen C."/>
            <person name="Cichocki N."/>
            <person name="Clum A."/>
            <person name="Culley D."/>
            <person name="Crous P.W."/>
            <person name="Fauchery L."/>
            <person name="Girlanda M."/>
            <person name="Hayes R.D."/>
            <person name="Keri Z."/>
            <person name="LaButti K."/>
            <person name="Lipzen A."/>
            <person name="Lombard V."/>
            <person name="Magnuson J."/>
            <person name="Maillard F."/>
            <person name="Murat C."/>
            <person name="Nolan M."/>
            <person name="Ohm R.A."/>
            <person name="Pangilinan J."/>
            <person name="Pereira M.F."/>
            <person name="Perotto S."/>
            <person name="Peter M."/>
            <person name="Pfister S."/>
            <person name="Riley R."/>
            <person name="Sitrit Y."/>
            <person name="Stielow J.B."/>
            <person name="Szollosi G."/>
            <person name="Zifcakova L."/>
            <person name="Stursova M."/>
            <person name="Spatafora J.W."/>
            <person name="Tedersoo L."/>
            <person name="Vaario L.M."/>
            <person name="Yamada A."/>
            <person name="Yan M."/>
            <person name="Wang P."/>
            <person name="Xu J."/>
            <person name="Bruns T."/>
            <person name="Baldrian P."/>
            <person name="Vilgalys R."/>
            <person name="Dunand C."/>
            <person name="Henrissat B."/>
            <person name="Grigoriev I.V."/>
            <person name="Hibbett D."/>
            <person name="Nagy L.G."/>
            <person name="Martin F.M."/>
        </authorList>
    </citation>
    <scope>NUCLEOTIDE SEQUENCE</scope>
    <source>
        <strain evidence="2">BED1</strain>
    </source>
</reference>
<name>A0AAD4BM54_BOLED</name>
<dbReference type="AlphaFoldDB" id="A0AAD4BM54"/>
<dbReference type="InterPro" id="IPR014729">
    <property type="entry name" value="Rossmann-like_a/b/a_fold"/>
</dbReference>
<evidence type="ECO:0000256" key="1">
    <source>
        <dbReference type="SAM" id="MobiDB-lite"/>
    </source>
</evidence>